<dbReference type="RefSeq" id="WP_059031614.1">
    <property type="nucleotide sequence ID" value="NZ_DF976999.1"/>
</dbReference>
<protein>
    <submittedName>
        <fullName evidence="3">UDP-N-acetylglucosamine 3-epimerase</fullName>
    </submittedName>
</protein>
<comment type="similarity">
    <text evidence="1">Belongs to the UDP-N-acetylglucosamine 2-epimerase family.</text>
</comment>
<evidence type="ECO:0000256" key="1">
    <source>
        <dbReference type="RuleBase" id="RU003513"/>
    </source>
</evidence>
<reference evidence="3" key="1">
    <citation type="journal article" date="2016" name="Genome Announc.">
        <title>Draft Genome Sequence of the Syntrophic Lactate-Degrading Bacterium Tepidanaerobacter syntrophicus JLT.</title>
        <authorList>
            <person name="Matsuura N."/>
            <person name="Ohashi A."/>
            <person name="Tourlousse D.M."/>
            <person name="Sekiguchi Y."/>
        </authorList>
    </citation>
    <scope>NUCLEOTIDE SEQUENCE [LARGE SCALE GENOMIC DNA]</scope>
    <source>
        <strain evidence="3">JL</strain>
    </source>
</reference>
<dbReference type="SUPFAM" id="SSF53756">
    <property type="entry name" value="UDP-Glycosyltransferase/glycogen phosphorylase"/>
    <property type="match status" value="1"/>
</dbReference>
<sequence>MKILSIVGARPQFVKEAIIQSEINKFDDIKEVVVHTGQHYDDNMSGVFFDVLDMRKPDYNLGISASKHGEMTGKMIIRLEEIMLQEKPDVVLLYGDTNSTLAGAIAASKLKIDIAHVEAGLRQEPKDMPEEINRMLTDRISQYLFVPSNLGVENLKGEGITEGVFFTGDVMYDIFLKMKPSFDYVLMEKLHLKENQFIIMTLHRDFNVDIPEKLEKILKEVNRISKEIKVVMPIHPRTQKRINEFGLSHLITDITVIEPIDYLQLMGLTQNCYKVITDSGGYQKEAYFSGKQAVVIMPDTGWRELTDLGLNTLSDENNIYQNVMKAKKAEYIKDIYGDGKAAEKIVSILRIYK</sequence>
<dbReference type="PANTHER" id="PTHR43174:SF1">
    <property type="entry name" value="UDP-N-ACETYLGLUCOSAMINE 2-EPIMERASE"/>
    <property type="match status" value="1"/>
</dbReference>
<keyword evidence="1" id="KW-0413">Isomerase</keyword>
<dbReference type="CDD" id="cd03786">
    <property type="entry name" value="GTB_UDP-GlcNAc_2-Epimerase"/>
    <property type="match status" value="1"/>
</dbReference>
<dbReference type="GO" id="GO:0016853">
    <property type="term" value="F:isomerase activity"/>
    <property type="evidence" value="ECO:0007669"/>
    <property type="project" value="UniProtKB-KW"/>
</dbReference>
<dbReference type="PANTHER" id="PTHR43174">
    <property type="entry name" value="UDP-N-ACETYLGLUCOSAMINE 2-EPIMERASE"/>
    <property type="match status" value="1"/>
</dbReference>
<dbReference type="InterPro" id="IPR029767">
    <property type="entry name" value="WecB-like"/>
</dbReference>
<organism evidence="3">
    <name type="scientific">Tepidanaerobacter syntrophicus</name>
    <dbReference type="NCBI Taxonomy" id="224999"/>
    <lineage>
        <taxon>Bacteria</taxon>
        <taxon>Bacillati</taxon>
        <taxon>Bacillota</taxon>
        <taxon>Clostridia</taxon>
        <taxon>Thermosediminibacterales</taxon>
        <taxon>Tepidanaerobacteraceae</taxon>
        <taxon>Tepidanaerobacter</taxon>
    </lineage>
</organism>
<dbReference type="InterPro" id="IPR003331">
    <property type="entry name" value="UDP_GlcNAc_Epimerase_2_dom"/>
</dbReference>
<proteinExistence type="inferred from homology"/>
<dbReference type="Proteomes" id="UP000062160">
    <property type="component" value="Unassembled WGS sequence"/>
</dbReference>
<dbReference type="NCBIfam" id="TIGR00236">
    <property type="entry name" value="wecB"/>
    <property type="match status" value="1"/>
</dbReference>
<evidence type="ECO:0000313" key="4">
    <source>
        <dbReference type="Proteomes" id="UP000062160"/>
    </source>
</evidence>
<dbReference type="EMBL" id="DF976999">
    <property type="protein sequence ID" value="GAQ24561.1"/>
    <property type="molecule type" value="Genomic_DNA"/>
</dbReference>
<evidence type="ECO:0000313" key="3">
    <source>
        <dbReference type="EMBL" id="GAQ24561.1"/>
    </source>
</evidence>
<dbReference type="STRING" id="224999.GCA_001485475_00560"/>
<keyword evidence="4" id="KW-1185">Reference proteome</keyword>
<accession>A0A0U9HL66</accession>
<dbReference type="AlphaFoldDB" id="A0A0U9HL66"/>
<feature type="domain" description="UDP-N-acetylglucosamine 2-epimerase" evidence="2">
    <location>
        <begin position="22"/>
        <end position="350"/>
    </location>
</feature>
<evidence type="ECO:0000259" key="2">
    <source>
        <dbReference type="Pfam" id="PF02350"/>
    </source>
</evidence>
<dbReference type="OrthoDB" id="9803238at2"/>
<dbReference type="Gene3D" id="3.40.50.2000">
    <property type="entry name" value="Glycogen Phosphorylase B"/>
    <property type="match status" value="2"/>
</dbReference>
<gene>
    <name evidence="3" type="ORF">TSYNT_5408</name>
</gene>
<dbReference type="Pfam" id="PF02350">
    <property type="entry name" value="Epimerase_2"/>
    <property type="match status" value="1"/>
</dbReference>
<name>A0A0U9HL66_9FIRM</name>